<dbReference type="SMART" id="SM00420">
    <property type="entry name" value="HTH_DEOR"/>
    <property type="match status" value="1"/>
</dbReference>
<accession>A0A7W2ASK7</accession>
<keyword evidence="2" id="KW-0238">DNA-binding</keyword>
<dbReference type="Pfam" id="PF08279">
    <property type="entry name" value="HTH_11"/>
    <property type="match status" value="1"/>
</dbReference>
<dbReference type="InterPro" id="IPR011991">
    <property type="entry name" value="ArsR-like_HTH"/>
</dbReference>
<dbReference type="CDD" id="cd00090">
    <property type="entry name" value="HTH_ARSR"/>
    <property type="match status" value="1"/>
</dbReference>
<evidence type="ECO:0000259" key="4">
    <source>
        <dbReference type="PROSITE" id="PS51000"/>
    </source>
</evidence>
<dbReference type="PANTHER" id="PTHR38600:SF2">
    <property type="entry name" value="SLL0088 PROTEIN"/>
    <property type="match status" value="1"/>
</dbReference>
<name>A0A7W2ASK7_9BACL</name>
<dbReference type="PROSITE" id="PS51000">
    <property type="entry name" value="HTH_DEOR_2"/>
    <property type="match status" value="1"/>
</dbReference>
<feature type="domain" description="HTH deoR-type" evidence="4">
    <location>
        <begin position="18"/>
        <end position="77"/>
    </location>
</feature>
<dbReference type="Gene3D" id="1.10.10.10">
    <property type="entry name" value="Winged helix-like DNA-binding domain superfamily/Winged helix DNA-binding domain"/>
    <property type="match status" value="1"/>
</dbReference>
<gene>
    <name evidence="5" type="ORF">H2C83_10655</name>
</gene>
<dbReference type="InterPro" id="IPR013196">
    <property type="entry name" value="HTH_11"/>
</dbReference>
<dbReference type="AlphaFoldDB" id="A0A7W2ASK7"/>
<evidence type="ECO:0000256" key="3">
    <source>
        <dbReference type="ARBA" id="ARBA00023163"/>
    </source>
</evidence>
<comment type="caution">
    <text evidence="5">The sequence shown here is derived from an EMBL/GenBank/DDBJ whole genome shotgun (WGS) entry which is preliminary data.</text>
</comment>
<dbReference type="PANTHER" id="PTHR38600">
    <property type="entry name" value="TRANSCRIPTIONAL REGULATORY PROTEIN"/>
    <property type="match status" value="1"/>
</dbReference>
<dbReference type="GO" id="GO:0003677">
    <property type="term" value="F:DNA binding"/>
    <property type="evidence" value="ECO:0007669"/>
    <property type="project" value="UniProtKB-KW"/>
</dbReference>
<sequence>MDLIAKQEGRWKDRMKDTGSTRKQIMMMLKTEGALTVSEIAERLGVTEMAVRRHINTLERDRLIESRLLRQSMGRPTNQYFLTEKSEQFFPKQYADFTMEILSDLEKNHGPEIIEEVFRNRAQRILNRHLPKFKGKNLEEKIRLLADLQDKRGYMVKWEKQADGTFQFIEYNCPISMVAGEYRQACKCEVNWFGELLGAEVERIECKTDNGQNCVYIIREKENG</sequence>
<proteinExistence type="predicted"/>
<dbReference type="InterPro" id="IPR001034">
    <property type="entry name" value="DeoR_HTH"/>
</dbReference>
<evidence type="ECO:0000313" key="5">
    <source>
        <dbReference type="EMBL" id="MBA4602765.1"/>
    </source>
</evidence>
<dbReference type="EMBL" id="JACEOL010000034">
    <property type="protein sequence ID" value="MBA4602765.1"/>
    <property type="molecule type" value="Genomic_DNA"/>
</dbReference>
<dbReference type="GO" id="GO:0003700">
    <property type="term" value="F:DNA-binding transcription factor activity"/>
    <property type="evidence" value="ECO:0007669"/>
    <property type="project" value="InterPro"/>
</dbReference>
<dbReference type="InterPro" id="IPR036388">
    <property type="entry name" value="WH-like_DNA-bd_sf"/>
</dbReference>
<dbReference type="Proteomes" id="UP000538292">
    <property type="component" value="Unassembled WGS sequence"/>
</dbReference>
<keyword evidence="1" id="KW-0805">Transcription regulation</keyword>
<evidence type="ECO:0000256" key="1">
    <source>
        <dbReference type="ARBA" id="ARBA00023015"/>
    </source>
</evidence>
<evidence type="ECO:0000313" key="6">
    <source>
        <dbReference type="Proteomes" id="UP000538292"/>
    </source>
</evidence>
<keyword evidence="6" id="KW-1185">Reference proteome</keyword>
<dbReference type="InterPro" id="IPR036390">
    <property type="entry name" value="WH_DNA-bd_sf"/>
</dbReference>
<protein>
    <submittedName>
        <fullName evidence="5">Transcriptional regulator</fullName>
    </submittedName>
</protein>
<reference evidence="5 6" key="1">
    <citation type="submission" date="2020-07" db="EMBL/GenBank/DDBJ databases">
        <title>Thermoactinomyces phylogeny.</title>
        <authorList>
            <person name="Dunlap C."/>
        </authorList>
    </citation>
    <scope>NUCLEOTIDE SEQUENCE [LARGE SCALE GENOMIC DNA]</scope>
    <source>
        <strain evidence="5 6">AMNI-1</strain>
    </source>
</reference>
<organism evidence="5 6">
    <name type="scientific">Thermoactinomyces mirandus</name>
    <dbReference type="NCBI Taxonomy" id="2756294"/>
    <lineage>
        <taxon>Bacteria</taxon>
        <taxon>Bacillati</taxon>
        <taxon>Bacillota</taxon>
        <taxon>Bacilli</taxon>
        <taxon>Bacillales</taxon>
        <taxon>Thermoactinomycetaceae</taxon>
        <taxon>Thermoactinomyces</taxon>
    </lineage>
</organism>
<keyword evidence="3" id="KW-0804">Transcription</keyword>
<evidence type="ECO:0000256" key="2">
    <source>
        <dbReference type="ARBA" id="ARBA00023125"/>
    </source>
</evidence>
<dbReference type="SUPFAM" id="SSF46785">
    <property type="entry name" value="Winged helix' DNA-binding domain"/>
    <property type="match status" value="1"/>
</dbReference>